<keyword evidence="7" id="KW-0378">Hydrolase</keyword>
<keyword evidence="7" id="KW-0269">Exonuclease</keyword>
<dbReference type="InterPro" id="IPR036345">
    <property type="entry name" value="ExoRNase_PH_dom2_sf"/>
</dbReference>
<dbReference type="InterPro" id="IPR012162">
    <property type="entry name" value="PNPase"/>
</dbReference>
<dbReference type="GO" id="GO:0000965">
    <property type="term" value="P:mitochondrial RNA 3'-end processing"/>
    <property type="evidence" value="ECO:0007669"/>
    <property type="project" value="TreeGrafter"/>
</dbReference>
<dbReference type="FunFam" id="3.30.1370.10:FF:000001">
    <property type="entry name" value="Polyribonucleotide nucleotidyltransferase"/>
    <property type="match status" value="1"/>
</dbReference>
<evidence type="ECO:0000256" key="10">
    <source>
        <dbReference type="SAM" id="MobiDB-lite"/>
    </source>
</evidence>
<dbReference type="EMBL" id="JADGMS010000016">
    <property type="protein sequence ID" value="KAF9666389.1"/>
    <property type="molecule type" value="Genomic_DNA"/>
</dbReference>
<sequence>MPSMMAARRSNPLLKSLPRFLTWRSLGFRTICSGRLGFAPSDPDPDPVPPVSTAGTKFLETFREEFEIGSSLITIETGKIARFANGSVVLGMEETKVLSTVTSSKGDSVRDFLPLTVDYQEKQFAQGVIPSTYLRREGAPKERELLCGRLIDRPIRPLFPAGFFHEVQVMASVLSSDGKRDPDVMAANATSAALMLSDIPWGGPIGVIRLGRICGQFIVNPTMDEVMRSVLVVSCDLLDAYHEGTWLHSSYAAIAAIANHICLVHFRRANSSTISYKHAFSCDLKSFVLISGLYLNSFLTYMLDSENKLSWPMIKLLQLSLSDLNLVYACTRDKTLMIDVQAREISEKDLEAGLRVAHPEAVKYIEPQIRLAAKAGKHKKDYKLSLVSDRTLEKLRNLTEAKIEAVFTDPSYGKFERGEALENIAQEAKRTLEEECDTESLTVLSKVVDRVRKGVVRNRIIAEGFRVDGRRLDEVRPLYCEAGYLPNLHGSSLFSRGDTQVLCTVTLGAPRDAQRLDSLVGSPTKRFMLHYSFPPFSINEVGKRVGLNRREVGHGTLAEKALLAVMPTEDDFPYTVRINSEVMASDGSTSMATVCGGSMALMDAGIPLQEHVAGVSVGLVSEVDPSTGEIKDYRIVTDILVRFLLAFENPSKLLLSFIFIGFGFFKGLEDHLGDMDFKIAGTRKGVTAVQLDIKPAGIPLDIICECLEPALKGRLQILAHMEQEISAPRSQDHRNSPRLATLKFSNDALRRLIGPLGVLKRKIEEDTGARMSVSDETLTIIAKNQTVLERVQEKIDFIIGREIEVGGIYKGIVSSIKEYGAFVEFNGGQQGLLHVSELSHEPVSKISDVISVGQQLSLMCIGQDVRGNIKLSLKATLPQVSSKKSNVTEEPVPVSKEEPKVWTSVGNMPSEQEEQKLTAKPLTPSIPGFLIRSAAECDEEDKTVGLNQGSKSNSNTLQAAKKGRKQKTKVPESDDSDASIFSSGLSSHTVDRLNDEDAKVVSPLSAKSLKLGMQVTAKVYQIRALGLVLDLGNGVRGMYRFETNGKRDFEIGDELLVKCTSFSSKGLPVMSLVDDE</sequence>
<dbReference type="Pfam" id="PF01138">
    <property type="entry name" value="RNase_PH"/>
    <property type="match status" value="2"/>
</dbReference>
<evidence type="ECO:0000256" key="4">
    <source>
        <dbReference type="ARBA" id="ARBA00022679"/>
    </source>
</evidence>
<protein>
    <recommendedName>
        <fullName evidence="2">polyribonucleotide nucleotidyltransferase</fullName>
        <ecNumber evidence="2">2.7.7.8</ecNumber>
    </recommendedName>
</protein>
<feature type="domain" description="S1 motif" evidence="11">
    <location>
        <begin position="806"/>
        <end position="874"/>
    </location>
</feature>
<evidence type="ECO:0000313" key="12">
    <source>
        <dbReference type="EMBL" id="KAF9666389.1"/>
    </source>
</evidence>
<dbReference type="OrthoDB" id="437922at2759"/>
<dbReference type="AlphaFoldDB" id="A0A835JDI7"/>
<gene>
    <name evidence="12" type="ORF">SADUNF_Sadunf16G0224400</name>
</gene>
<dbReference type="SUPFAM" id="SSF54211">
    <property type="entry name" value="Ribosomal protein S5 domain 2-like"/>
    <property type="match status" value="2"/>
</dbReference>
<dbReference type="GO" id="GO:0005739">
    <property type="term" value="C:mitochondrion"/>
    <property type="evidence" value="ECO:0007669"/>
    <property type="project" value="TreeGrafter"/>
</dbReference>
<reference evidence="12 13" key="1">
    <citation type="submission" date="2020-10" db="EMBL/GenBank/DDBJ databases">
        <title>Plant Genome Project.</title>
        <authorList>
            <person name="Zhang R.-G."/>
        </authorList>
    </citation>
    <scope>NUCLEOTIDE SEQUENCE [LARGE SCALE GENOMIC DNA]</scope>
    <source>
        <strain evidence="12">FAFU-HL-1</strain>
        <tissue evidence="12">Leaf</tissue>
    </source>
</reference>
<name>A0A835JDI7_9ROSI</name>
<dbReference type="SUPFAM" id="SSF50249">
    <property type="entry name" value="Nucleic acid-binding proteins"/>
    <property type="match status" value="2"/>
</dbReference>
<dbReference type="Gene3D" id="2.40.50.140">
    <property type="entry name" value="Nucleic acid-binding proteins"/>
    <property type="match status" value="1"/>
</dbReference>
<comment type="caution">
    <text evidence="12">The sequence shown here is derived from an EMBL/GenBank/DDBJ whole genome shotgun (WGS) entry which is preliminary data.</text>
</comment>
<evidence type="ECO:0000256" key="3">
    <source>
        <dbReference type="ARBA" id="ARBA00022552"/>
    </source>
</evidence>
<dbReference type="InterPro" id="IPR036612">
    <property type="entry name" value="KH_dom_type_1_sf"/>
</dbReference>
<dbReference type="InterPro" id="IPR015848">
    <property type="entry name" value="PNPase_PH_RNA-bd_bac/org-type"/>
</dbReference>
<dbReference type="GO" id="GO:0005829">
    <property type="term" value="C:cytosol"/>
    <property type="evidence" value="ECO:0007669"/>
    <property type="project" value="TreeGrafter"/>
</dbReference>
<dbReference type="PANTHER" id="PTHR11252">
    <property type="entry name" value="POLYRIBONUCLEOTIDE NUCLEOTIDYLTRANSFERASE"/>
    <property type="match status" value="1"/>
</dbReference>
<keyword evidence="6" id="KW-0548">Nucleotidyltransferase</keyword>
<dbReference type="PROSITE" id="PS50084">
    <property type="entry name" value="KH_TYPE_1"/>
    <property type="match status" value="1"/>
</dbReference>
<keyword evidence="4" id="KW-0808">Transferase</keyword>
<keyword evidence="5" id="KW-0819">tRNA processing</keyword>
<evidence type="ECO:0000256" key="1">
    <source>
        <dbReference type="ARBA" id="ARBA00007404"/>
    </source>
</evidence>
<dbReference type="InterPro" id="IPR020568">
    <property type="entry name" value="Ribosomal_Su5_D2-typ_SF"/>
</dbReference>
<dbReference type="InterPro" id="IPR012340">
    <property type="entry name" value="NA-bd_OB-fold"/>
</dbReference>
<evidence type="ECO:0000256" key="8">
    <source>
        <dbReference type="ARBA" id="ARBA00022884"/>
    </source>
</evidence>
<dbReference type="InterPro" id="IPR027408">
    <property type="entry name" value="PNPase/RNase_PH_dom_sf"/>
</dbReference>
<dbReference type="GO" id="GO:0009570">
    <property type="term" value="C:chloroplast stroma"/>
    <property type="evidence" value="ECO:0007669"/>
    <property type="project" value="TreeGrafter"/>
</dbReference>
<dbReference type="GO" id="GO:0000175">
    <property type="term" value="F:3'-5'-RNA exonuclease activity"/>
    <property type="evidence" value="ECO:0007669"/>
    <property type="project" value="UniProtKB-ARBA"/>
</dbReference>
<dbReference type="SUPFAM" id="SSF46915">
    <property type="entry name" value="Polynucleotide phosphorylase/guanosine pentaphosphate synthase (PNPase/GPSI), domain 3"/>
    <property type="match status" value="1"/>
</dbReference>
<dbReference type="GO" id="GO:0000958">
    <property type="term" value="P:mitochondrial mRNA catabolic process"/>
    <property type="evidence" value="ECO:0007669"/>
    <property type="project" value="TreeGrafter"/>
</dbReference>
<dbReference type="InterPro" id="IPR003029">
    <property type="entry name" value="S1_domain"/>
</dbReference>
<dbReference type="PROSITE" id="PS50126">
    <property type="entry name" value="S1"/>
    <property type="match status" value="1"/>
</dbReference>
<dbReference type="CDD" id="cd02393">
    <property type="entry name" value="KH-I_PNPase"/>
    <property type="match status" value="1"/>
</dbReference>
<dbReference type="SUPFAM" id="SSF55666">
    <property type="entry name" value="Ribonuclease PH domain 2-like"/>
    <property type="match status" value="3"/>
</dbReference>
<evidence type="ECO:0000256" key="5">
    <source>
        <dbReference type="ARBA" id="ARBA00022694"/>
    </source>
</evidence>
<keyword evidence="7" id="KW-0540">Nuclease</keyword>
<dbReference type="Gene3D" id="3.30.1370.10">
    <property type="entry name" value="K Homology domain, type 1"/>
    <property type="match status" value="1"/>
</dbReference>
<dbReference type="GO" id="GO:0003723">
    <property type="term" value="F:RNA binding"/>
    <property type="evidence" value="ECO:0007669"/>
    <property type="project" value="UniProtKB-UniRule"/>
</dbReference>
<dbReference type="Proteomes" id="UP000657918">
    <property type="component" value="Chromosome 16"/>
</dbReference>
<dbReference type="GO" id="GO:0006364">
    <property type="term" value="P:rRNA processing"/>
    <property type="evidence" value="ECO:0007669"/>
    <property type="project" value="UniProtKB-KW"/>
</dbReference>
<keyword evidence="8 9" id="KW-0694">RNA-binding</keyword>
<dbReference type="InterPro" id="IPR036456">
    <property type="entry name" value="PNPase_PH_RNA-bd_sf"/>
</dbReference>
<organism evidence="12 13">
    <name type="scientific">Salix dunnii</name>
    <dbReference type="NCBI Taxonomy" id="1413687"/>
    <lineage>
        <taxon>Eukaryota</taxon>
        <taxon>Viridiplantae</taxon>
        <taxon>Streptophyta</taxon>
        <taxon>Embryophyta</taxon>
        <taxon>Tracheophyta</taxon>
        <taxon>Spermatophyta</taxon>
        <taxon>Magnoliopsida</taxon>
        <taxon>eudicotyledons</taxon>
        <taxon>Gunneridae</taxon>
        <taxon>Pentapetalae</taxon>
        <taxon>rosids</taxon>
        <taxon>fabids</taxon>
        <taxon>Malpighiales</taxon>
        <taxon>Salicaceae</taxon>
        <taxon>Saliceae</taxon>
        <taxon>Salix</taxon>
    </lineage>
</organism>
<evidence type="ECO:0000256" key="2">
    <source>
        <dbReference type="ARBA" id="ARBA00012416"/>
    </source>
</evidence>
<evidence type="ECO:0000259" key="11">
    <source>
        <dbReference type="PROSITE" id="PS50126"/>
    </source>
</evidence>
<keyword evidence="13" id="KW-1185">Reference proteome</keyword>
<dbReference type="InterPro" id="IPR001247">
    <property type="entry name" value="ExoRNase_PH_dom1"/>
</dbReference>
<dbReference type="GO" id="GO:0004654">
    <property type="term" value="F:polyribonucleotide nucleotidyltransferase activity"/>
    <property type="evidence" value="ECO:0007669"/>
    <property type="project" value="UniProtKB-EC"/>
</dbReference>
<accession>A0A835JDI7</accession>
<comment type="similarity">
    <text evidence="1">Belongs to the polyribonucleotide nucleotidyltransferase family.</text>
</comment>
<evidence type="ECO:0000256" key="9">
    <source>
        <dbReference type="PROSITE-ProRule" id="PRU00117"/>
    </source>
</evidence>
<dbReference type="Pfam" id="PF03726">
    <property type="entry name" value="PNPase"/>
    <property type="match status" value="1"/>
</dbReference>
<dbReference type="CDD" id="cd11363">
    <property type="entry name" value="RNase_PH_PNPase_1"/>
    <property type="match status" value="1"/>
</dbReference>
<dbReference type="EC" id="2.7.7.8" evidence="2"/>
<dbReference type="SUPFAM" id="SSF54791">
    <property type="entry name" value="Eukaryotic type KH-domain (KH-domain type I)"/>
    <property type="match status" value="1"/>
</dbReference>
<dbReference type="GO" id="GO:0008033">
    <property type="term" value="P:tRNA processing"/>
    <property type="evidence" value="ECO:0007669"/>
    <property type="project" value="UniProtKB-KW"/>
</dbReference>
<proteinExistence type="inferred from homology"/>
<evidence type="ECO:0000313" key="13">
    <source>
        <dbReference type="Proteomes" id="UP000657918"/>
    </source>
</evidence>
<dbReference type="CDD" id="cd11364">
    <property type="entry name" value="RNase_PH_PNPase_2"/>
    <property type="match status" value="1"/>
</dbReference>
<dbReference type="SMART" id="SM00316">
    <property type="entry name" value="S1"/>
    <property type="match status" value="2"/>
</dbReference>
<feature type="region of interest" description="Disordered" evidence="10">
    <location>
        <begin position="941"/>
        <end position="982"/>
    </location>
</feature>
<dbReference type="PANTHER" id="PTHR11252:SF16">
    <property type="entry name" value="POLYRIBONUCLEOTIDE NUCLEOTIDYLTRANSFERASE 2, MITOCHONDRIAL"/>
    <property type="match status" value="1"/>
</dbReference>
<evidence type="ECO:0000256" key="7">
    <source>
        <dbReference type="ARBA" id="ARBA00022839"/>
    </source>
</evidence>
<dbReference type="Gene3D" id="3.30.230.70">
    <property type="entry name" value="GHMP Kinase, N-terminal domain"/>
    <property type="match status" value="4"/>
</dbReference>
<dbReference type="Pfam" id="PF00575">
    <property type="entry name" value="S1"/>
    <property type="match status" value="1"/>
</dbReference>
<keyword evidence="3" id="KW-0698">rRNA processing</keyword>
<dbReference type="FunFam" id="2.40.50.140:FF:000189">
    <property type="entry name" value="Polyribonucleotide nucleotidyltransferase, putative"/>
    <property type="match status" value="1"/>
</dbReference>
<feature type="compositionally biased region" description="Polar residues" evidence="10">
    <location>
        <begin position="945"/>
        <end position="958"/>
    </location>
</feature>
<feature type="region of interest" description="Disordered" evidence="10">
    <location>
        <begin position="880"/>
        <end position="899"/>
    </location>
</feature>
<evidence type="ECO:0000256" key="6">
    <source>
        <dbReference type="ARBA" id="ARBA00022695"/>
    </source>
</evidence>
<dbReference type="FunFam" id="3.30.230.70:FF:000001">
    <property type="entry name" value="Polyribonucleotide nucleotidyltransferase"/>
    <property type="match status" value="1"/>
</dbReference>